<feature type="compositionally biased region" description="Basic and acidic residues" evidence="4">
    <location>
        <begin position="469"/>
        <end position="478"/>
    </location>
</feature>
<reference evidence="6 7" key="1">
    <citation type="journal article" date="2018" name="PLoS Genet.">
        <title>Population sequencing reveals clonal diversity and ancestral inbreeding in the grapevine cultivar Chardonnay.</title>
        <authorList>
            <person name="Roach M.J."/>
            <person name="Johnson D.L."/>
            <person name="Bohlmann J."/>
            <person name="van Vuuren H.J."/>
            <person name="Jones S.J."/>
            <person name="Pretorius I.S."/>
            <person name="Schmidt S.A."/>
            <person name="Borneman A.R."/>
        </authorList>
    </citation>
    <scope>NUCLEOTIDE SEQUENCE [LARGE SCALE GENOMIC DNA]</scope>
    <source>
        <strain evidence="7">cv. Chardonnay</strain>
        <tissue evidence="6">Leaf</tissue>
    </source>
</reference>
<sequence>MMRGGCLEPYGGEYLVIVLWGLFRLGRGGGENEEEACSLEASIFCPKEGGLLSLRARWPAFLCKWIWRFARAKEELWKKVLKAKYGQEEFGWRTRKANGVFGVGVWKEILKESTWCWENMVFKVGKGNKERHCGGLLDQNLSQGGWSLRLLRDFNDWELGLVDNMLVELRNYRVSMEEDSVFWRGRADGLFKIKEAYRVLINADETVFPHSNVWVDKVPTKISFFAWEATWGKFSHWIGCREEDGISLIGASCVWVFPNSVKEVLSSWKGSFVGRKRKKVWKSIPLFIFWTIWKERNRLAFKGGVLAFQKLKTSFVYNLWGWAKVYFDMESNSLIAESIMVFLQLLEPGRYIWLLKVLYGLLMLLPQQSAAFKILRTRLKTVPPSSFSGEQMKQTSSGNPYSQILHHMPSGSQVIEDGDVNHDANVHNGINFASRLQQFEHMQHQHRMHSKSSQAQSRNNSTSYSSSKEVQRPEEARRPMPTSEMNKPPSRSSRRGPGQLQV</sequence>
<dbReference type="OrthoDB" id="5574975at2759"/>
<dbReference type="InterPro" id="IPR021841">
    <property type="entry name" value="VAC14_Fig4p-bd"/>
</dbReference>
<dbReference type="GO" id="GO:0012505">
    <property type="term" value="C:endomembrane system"/>
    <property type="evidence" value="ECO:0007669"/>
    <property type="project" value="UniProtKB-SubCell"/>
</dbReference>
<dbReference type="Pfam" id="PF11916">
    <property type="entry name" value="Vac14_Fig4_bd"/>
    <property type="match status" value="1"/>
</dbReference>
<evidence type="ECO:0000259" key="5">
    <source>
        <dbReference type="Pfam" id="PF11916"/>
    </source>
</evidence>
<dbReference type="EMBL" id="QGNW01000166">
    <property type="protein sequence ID" value="RVW89307.1"/>
    <property type="molecule type" value="Genomic_DNA"/>
</dbReference>
<evidence type="ECO:0000313" key="6">
    <source>
        <dbReference type="EMBL" id="RVW89307.1"/>
    </source>
</evidence>
<evidence type="ECO:0000256" key="3">
    <source>
        <dbReference type="ARBA" id="ARBA00023136"/>
    </source>
</evidence>
<feature type="compositionally biased region" description="Low complexity" evidence="4">
    <location>
        <begin position="457"/>
        <end position="467"/>
    </location>
</feature>
<dbReference type="PANTHER" id="PTHR16023">
    <property type="entry name" value="TAX1 BINDING PROTEIN-RELATED"/>
    <property type="match status" value="1"/>
</dbReference>
<dbReference type="GO" id="GO:0006661">
    <property type="term" value="P:phosphatidylinositol biosynthetic process"/>
    <property type="evidence" value="ECO:0007669"/>
    <property type="project" value="InterPro"/>
</dbReference>
<organism evidence="6 7">
    <name type="scientific">Vitis vinifera</name>
    <name type="common">Grape</name>
    <dbReference type="NCBI Taxonomy" id="29760"/>
    <lineage>
        <taxon>Eukaryota</taxon>
        <taxon>Viridiplantae</taxon>
        <taxon>Streptophyta</taxon>
        <taxon>Embryophyta</taxon>
        <taxon>Tracheophyta</taxon>
        <taxon>Spermatophyta</taxon>
        <taxon>Magnoliopsida</taxon>
        <taxon>eudicotyledons</taxon>
        <taxon>Gunneridae</taxon>
        <taxon>Pentapetalae</taxon>
        <taxon>rosids</taxon>
        <taxon>Vitales</taxon>
        <taxon>Vitaceae</taxon>
        <taxon>Viteae</taxon>
        <taxon>Vitis</taxon>
    </lineage>
</organism>
<proteinExistence type="predicted"/>
<dbReference type="InterPro" id="IPR026825">
    <property type="entry name" value="Vac14"/>
</dbReference>
<dbReference type="Proteomes" id="UP000288805">
    <property type="component" value="Unassembled WGS sequence"/>
</dbReference>
<dbReference type="GO" id="GO:0070772">
    <property type="term" value="C:PAS complex"/>
    <property type="evidence" value="ECO:0007669"/>
    <property type="project" value="InterPro"/>
</dbReference>
<feature type="domain" description="Vacuolar protein 14 C-terminal Fig4-binding" evidence="5">
    <location>
        <begin position="342"/>
        <end position="382"/>
    </location>
</feature>
<evidence type="ECO:0000256" key="1">
    <source>
        <dbReference type="ARBA" id="ARBA00004308"/>
    </source>
</evidence>
<evidence type="ECO:0000256" key="2">
    <source>
        <dbReference type="ARBA" id="ARBA00022737"/>
    </source>
</evidence>
<keyword evidence="2" id="KW-0677">Repeat</keyword>
<feature type="region of interest" description="Disordered" evidence="4">
    <location>
        <begin position="441"/>
        <end position="502"/>
    </location>
</feature>
<evidence type="ECO:0000256" key="4">
    <source>
        <dbReference type="SAM" id="MobiDB-lite"/>
    </source>
</evidence>
<dbReference type="PANTHER" id="PTHR16023:SF0">
    <property type="entry name" value="PROTEIN VAC14 HOMOLOG"/>
    <property type="match status" value="1"/>
</dbReference>
<evidence type="ECO:0000313" key="7">
    <source>
        <dbReference type="Proteomes" id="UP000288805"/>
    </source>
</evidence>
<name>A0A438HXW6_VITVI</name>
<keyword evidence="3" id="KW-0472">Membrane</keyword>
<dbReference type="AlphaFoldDB" id="A0A438HXW6"/>
<gene>
    <name evidence="6" type="primary">VAC14_6</name>
    <name evidence="6" type="ORF">CK203_032688</name>
</gene>
<comment type="subcellular location">
    <subcellularLocation>
        <location evidence="1">Endomembrane system</location>
    </subcellularLocation>
</comment>
<protein>
    <submittedName>
        <fullName evidence="6">Protein VAC14-like</fullName>
    </submittedName>
</protein>
<accession>A0A438HXW6</accession>
<comment type="caution">
    <text evidence="6">The sequence shown here is derived from an EMBL/GenBank/DDBJ whole genome shotgun (WGS) entry which is preliminary data.</text>
</comment>